<evidence type="ECO:0000313" key="4">
    <source>
        <dbReference type="Proteomes" id="UP000233293"/>
    </source>
</evidence>
<dbReference type="AlphaFoldDB" id="A0A2N3Q0M4"/>
<dbReference type="EMBL" id="PIUM01000002">
    <property type="protein sequence ID" value="PKU26218.1"/>
    <property type="molecule type" value="Genomic_DNA"/>
</dbReference>
<protein>
    <submittedName>
        <fullName evidence="3">Acid phosphatase</fullName>
    </submittedName>
</protein>
<gene>
    <name evidence="3" type="ORF">CWS72_03605</name>
</gene>
<dbReference type="Gene3D" id="1.20.144.10">
    <property type="entry name" value="Phosphatidic acid phosphatase type 2/haloperoxidase"/>
    <property type="match status" value="1"/>
</dbReference>
<proteinExistence type="predicted"/>
<evidence type="ECO:0000313" key="3">
    <source>
        <dbReference type="EMBL" id="PKU26218.1"/>
    </source>
</evidence>
<dbReference type="InterPro" id="IPR000326">
    <property type="entry name" value="PAP2/HPO"/>
</dbReference>
<organism evidence="3 4">
    <name type="scientific">Telmatospirillum siberiense</name>
    <dbReference type="NCBI Taxonomy" id="382514"/>
    <lineage>
        <taxon>Bacteria</taxon>
        <taxon>Pseudomonadati</taxon>
        <taxon>Pseudomonadota</taxon>
        <taxon>Alphaproteobacteria</taxon>
        <taxon>Rhodospirillales</taxon>
        <taxon>Rhodospirillaceae</taxon>
        <taxon>Telmatospirillum</taxon>
    </lineage>
</organism>
<feature type="region of interest" description="Disordered" evidence="1">
    <location>
        <begin position="1"/>
        <end position="21"/>
    </location>
</feature>
<name>A0A2N3Q0M4_9PROT</name>
<keyword evidence="4" id="KW-1185">Reference proteome</keyword>
<reference evidence="4" key="1">
    <citation type="submission" date="2017-12" db="EMBL/GenBank/DDBJ databases">
        <title>Draft genome sequence of Telmatospirillum siberiense 26-4b1T, an acidotolerant peatland alphaproteobacterium potentially involved in sulfur cycling.</title>
        <authorList>
            <person name="Hausmann B."/>
            <person name="Pjevac P."/>
            <person name="Schreck K."/>
            <person name="Herbold C.W."/>
            <person name="Daims H."/>
            <person name="Wagner M."/>
            <person name="Pester M."/>
            <person name="Loy A."/>
        </authorList>
    </citation>
    <scope>NUCLEOTIDE SEQUENCE [LARGE SCALE GENOMIC DNA]</scope>
    <source>
        <strain evidence="4">26-4b1</strain>
    </source>
</reference>
<accession>A0A2N3Q0M4</accession>
<dbReference type="Proteomes" id="UP000233293">
    <property type="component" value="Unassembled WGS sequence"/>
</dbReference>
<comment type="caution">
    <text evidence="3">The sequence shown here is derived from an EMBL/GenBank/DDBJ whole genome shotgun (WGS) entry which is preliminary data.</text>
</comment>
<feature type="domain" description="Phosphatidic acid phosphatase type 2/haloperoxidase" evidence="2">
    <location>
        <begin position="124"/>
        <end position="242"/>
    </location>
</feature>
<evidence type="ECO:0000259" key="2">
    <source>
        <dbReference type="SMART" id="SM00014"/>
    </source>
</evidence>
<dbReference type="InterPro" id="IPR036938">
    <property type="entry name" value="PAP2/HPO_sf"/>
</dbReference>
<dbReference type="Pfam" id="PF01569">
    <property type="entry name" value="PAP2"/>
    <property type="match status" value="1"/>
</dbReference>
<evidence type="ECO:0000256" key="1">
    <source>
        <dbReference type="SAM" id="MobiDB-lite"/>
    </source>
</evidence>
<dbReference type="SMART" id="SM00014">
    <property type="entry name" value="acidPPc"/>
    <property type="match status" value="1"/>
</dbReference>
<dbReference type="SUPFAM" id="SSF48317">
    <property type="entry name" value="Acid phosphatase/Vanadium-dependent haloperoxidase"/>
    <property type="match status" value="1"/>
</dbReference>
<sequence>MSSMAPWPRPQSLPSKGTRMRISLPNHPLRHALFLILSLTFGFPAQAASDAHYVGIAQVDLGRLLSPPPSPGTSEEKSDLEAVVEASRSRSPQEAEAARADGERSVLRFADALGDGFTAGKLTFSLPFFARVGGDIHAIVGTAKVDFDRLRPYIVDTRVEALRNDAEMSPAPHHRSGSYPSGHASFAYAAAILLAAMVPEKSSEIFARAALYAHHRLVAGVHYPTDIEAGRIAGTVIANVLLHDPRFMADYARSREEIRHAVGVD</sequence>